<comment type="pathway">
    <text evidence="1">Carbohydrate acid metabolism.</text>
</comment>
<dbReference type="Pfam" id="PF13671">
    <property type="entry name" value="AAA_33"/>
    <property type="match status" value="1"/>
</dbReference>
<keyword evidence="5" id="KW-0547">Nucleotide-binding</keyword>
<dbReference type="Pfam" id="PF01263">
    <property type="entry name" value="Aldose_epim"/>
    <property type="match status" value="1"/>
</dbReference>
<evidence type="ECO:0000256" key="1">
    <source>
        <dbReference type="ARBA" id="ARBA00004761"/>
    </source>
</evidence>
<evidence type="ECO:0000313" key="10">
    <source>
        <dbReference type="EMBL" id="MFC4608614.1"/>
    </source>
</evidence>
<dbReference type="SUPFAM" id="SSF52540">
    <property type="entry name" value="P-loop containing nucleoside triphosphate hydrolases"/>
    <property type="match status" value="1"/>
</dbReference>
<comment type="caution">
    <text evidence="10">The sequence shown here is derived from an EMBL/GenBank/DDBJ whole genome shotgun (WGS) entry which is preliminary data.</text>
</comment>
<evidence type="ECO:0000313" key="11">
    <source>
        <dbReference type="Proteomes" id="UP001595993"/>
    </source>
</evidence>
<keyword evidence="11" id="KW-1185">Reference proteome</keyword>
<name>A0ABV9G644_9ACTN</name>
<dbReference type="Gene3D" id="3.40.50.300">
    <property type="entry name" value="P-loop containing nucleotide triphosphate hydrolases"/>
    <property type="match status" value="1"/>
</dbReference>
<evidence type="ECO:0000256" key="8">
    <source>
        <dbReference type="ARBA" id="ARBA00048090"/>
    </source>
</evidence>
<comment type="similarity">
    <text evidence="2">Belongs to the gluconokinase GntK/GntV family.</text>
</comment>
<dbReference type="PANTHER" id="PTHR43442:SF3">
    <property type="entry name" value="GLUCONOKINASE-RELATED"/>
    <property type="match status" value="1"/>
</dbReference>
<evidence type="ECO:0000256" key="6">
    <source>
        <dbReference type="ARBA" id="ARBA00022777"/>
    </source>
</evidence>
<keyword evidence="6" id="KW-0418">Kinase</keyword>
<evidence type="ECO:0000256" key="5">
    <source>
        <dbReference type="ARBA" id="ARBA00022741"/>
    </source>
</evidence>
<sequence>MPADLVLVIGASGSGKSTVARLLAARLGRPYRDADEFHPPANRAKMAAGEPLTDADRRPWLNAIAAWMDQEIAARRPAVVTGSLLKRAYRDQLLRGRPGVRLVYLHGSRELIRSRLAARQGHFFPAALLDSQFADLQEPEPDEHPCVVEIDQPPQAVVSAIVSLLRADTSPDHPPTGAAATGTAPTEEPPMPPRATGEQWQLRHGGQSAVVVQLGGALRHYESDGRQLLDGFTADARITGGRGQLLVPWPNRLGGGRYHFNGQDLQLPLTEPEKLNAIHGLLRWTPWQLLARGDDGVRVGTTLFPQPGYPFQLEVFAEYRLGPQGLDVAVTATNVGDTAAPFGVGQHPYLTVGTGLVDPALLTVPARYRLRTDEQGLPTGQEPVEGGAYDFRTARPIGDQQLDTAFAGLERDGSGRAVVRLAHPSGLHGIDLWLGEGTRYVQVYTGDTLPEPERRRRGVAVEAMSCPAEAFRSGRDLITLEPGRSHVLRWGLGAWETSGEAGAAVAAPDRPTDNEADRQ</sequence>
<dbReference type="InterPro" id="IPR008183">
    <property type="entry name" value="Aldose_1/G6P_1-epimerase"/>
</dbReference>
<gene>
    <name evidence="10" type="ORF">ACFO9E_12395</name>
</gene>
<dbReference type="EMBL" id="JBHSFE010000010">
    <property type="protein sequence ID" value="MFC4608614.1"/>
    <property type="molecule type" value="Genomic_DNA"/>
</dbReference>
<dbReference type="InterPro" id="IPR006001">
    <property type="entry name" value="Therm_gnt_kin"/>
</dbReference>
<accession>A0ABV9G644</accession>
<comment type="catalytic activity">
    <reaction evidence="8">
        <text>D-gluconate + ATP = 6-phospho-D-gluconate + ADP + H(+)</text>
        <dbReference type="Rhea" id="RHEA:19433"/>
        <dbReference type="ChEBI" id="CHEBI:15378"/>
        <dbReference type="ChEBI" id="CHEBI:18391"/>
        <dbReference type="ChEBI" id="CHEBI:30616"/>
        <dbReference type="ChEBI" id="CHEBI:58759"/>
        <dbReference type="ChEBI" id="CHEBI:456216"/>
        <dbReference type="EC" id="2.7.1.12"/>
    </reaction>
</comment>
<dbReference type="CDD" id="cd02021">
    <property type="entry name" value="GntK"/>
    <property type="match status" value="1"/>
</dbReference>
<evidence type="ECO:0000256" key="9">
    <source>
        <dbReference type="SAM" id="MobiDB-lite"/>
    </source>
</evidence>
<dbReference type="EC" id="2.7.1.12" evidence="3"/>
<feature type="region of interest" description="Disordered" evidence="9">
    <location>
        <begin position="167"/>
        <end position="198"/>
    </location>
</feature>
<feature type="compositionally biased region" description="Low complexity" evidence="9">
    <location>
        <begin position="175"/>
        <end position="186"/>
    </location>
</feature>
<keyword evidence="4 10" id="KW-0808">Transferase</keyword>
<feature type="region of interest" description="Disordered" evidence="9">
    <location>
        <begin position="499"/>
        <end position="519"/>
    </location>
</feature>
<dbReference type="GO" id="GO:0046316">
    <property type="term" value="F:gluconokinase activity"/>
    <property type="evidence" value="ECO:0007669"/>
    <property type="project" value="UniProtKB-EC"/>
</dbReference>
<dbReference type="PANTHER" id="PTHR43442">
    <property type="entry name" value="GLUCONOKINASE-RELATED"/>
    <property type="match status" value="1"/>
</dbReference>
<evidence type="ECO:0000256" key="7">
    <source>
        <dbReference type="ARBA" id="ARBA00022840"/>
    </source>
</evidence>
<feature type="compositionally biased region" description="Basic and acidic residues" evidence="9">
    <location>
        <begin position="510"/>
        <end position="519"/>
    </location>
</feature>
<protein>
    <recommendedName>
        <fullName evidence="3">gluconokinase</fullName>
        <ecNumber evidence="3">2.7.1.12</ecNumber>
    </recommendedName>
</protein>
<reference evidence="11" key="1">
    <citation type="journal article" date="2019" name="Int. J. Syst. Evol. Microbiol.">
        <title>The Global Catalogue of Microorganisms (GCM) 10K type strain sequencing project: providing services to taxonomists for standard genome sequencing and annotation.</title>
        <authorList>
            <consortium name="The Broad Institute Genomics Platform"/>
            <consortium name="The Broad Institute Genome Sequencing Center for Infectious Disease"/>
            <person name="Wu L."/>
            <person name="Ma J."/>
        </authorList>
    </citation>
    <scope>NUCLEOTIDE SEQUENCE [LARGE SCALE GENOMIC DNA]</scope>
    <source>
        <strain evidence="11">CGMCC 4.7139</strain>
    </source>
</reference>
<keyword evidence="7" id="KW-0067">ATP-binding</keyword>
<dbReference type="SUPFAM" id="SSF74650">
    <property type="entry name" value="Galactose mutarotase-like"/>
    <property type="match status" value="1"/>
</dbReference>
<evidence type="ECO:0000256" key="3">
    <source>
        <dbReference type="ARBA" id="ARBA00012054"/>
    </source>
</evidence>
<evidence type="ECO:0000256" key="4">
    <source>
        <dbReference type="ARBA" id="ARBA00022679"/>
    </source>
</evidence>
<dbReference type="InterPro" id="IPR014718">
    <property type="entry name" value="GH-type_carb-bd"/>
</dbReference>
<dbReference type="NCBIfam" id="TIGR01313">
    <property type="entry name" value="therm_gnt_kin"/>
    <property type="match status" value="1"/>
</dbReference>
<dbReference type="RefSeq" id="WP_381194315.1">
    <property type="nucleotide sequence ID" value="NZ_JBHSFE010000010.1"/>
</dbReference>
<dbReference type="InterPro" id="IPR027417">
    <property type="entry name" value="P-loop_NTPase"/>
</dbReference>
<dbReference type="InterPro" id="IPR037480">
    <property type="entry name" value="YihR-like"/>
</dbReference>
<dbReference type="Gene3D" id="2.70.98.10">
    <property type="match status" value="1"/>
</dbReference>
<dbReference type="InterPro" id="IPR011013">
    <property type="entry name" value="Gal_mutarotase_sf_dom"/>
</dbReference>
<evidence type="ECO:0000256" key="2">
    <source>
        <dbReference type="ARBA" id="ARBA00008420"/>
    </source>
</evidence>
<dbReference type="Proteomes" id="UP001595993">
    <property type="component" value="Unassembled WGS sequence"/>
</dbReference>
<dbReference type="CDD" id="cd09022">
    <property type="entry name" value="Aldose_epim_Ec_YihR"/>
    <property type="match status" value="1"/>
</dbReference>
<organism evidence="10 11">
    <name type="scientific">Streptomyces maoxianensis</name>
    <dbReference type="NCBI Taxonomy" id="1459942"/>
    <lineage>
        <taxon>Bacteria</taxon>
        <taxon>Bacillati</taxon>
        <taxon>Actinomycetota</taxon>
        <taxon>Actinomycetes</taxon>
        <taxon>Kitasatosporales</taxon>
        <taxon>Streptomycetaceae</taxon>
        <taxon>Streptomyces</taxon>
    </lineage>
</organism>
<proteinExistence type="inferred from homology"/>